<dbReference type="EMBL" id="AFPW01000006">
    <property type="protein sequence ID" value="EGQ16652.1"/>
    <property type="molecule type" value="Genomic_DNA"/>
</dbReference>
<accession>F9D0X3</accession>
<gene>
    <name evidence="1" type="ORF">HMPREF9136_0501</name>
</gene>
<comment type="caution">
    <text evidence="1">The sequence shown here is derived from an EMBL/GenBank/DDBJ whole genome shotgun (WGS) entry which is preliminary data.</text>
</comment>
<organism evidence="1 2">
    <name type="scientific">Prevotella dentalis (strain ATCC 49559 / DSM 3688 / JCM 13448 / NCTC 12043 / ES 2772)</name>
    <name type="common">Mitsuokella dentalis</name>
    <dbReference type="NCBI Taxonomy" id="908937"/>
    <lineage>
        <taxon>Bacteria</taxon>
        <taxon>Pseudomonadati</taxon>
        <taxon>Bacteroidota</taxon>
        <taxon>Bacteroidia</taxon>
        <taxon>Bacteroidales</taxon>
        <taxon>Prevotellaceae</taxon>
        <taxon>Prevotella</taxon>
    </lineage>
</organism>
<evidence type="ECO:0000313" key="1">
    <source>
        <dbReference type="EMBL" id="EGQ16652.1"/>
    </source>
</evidence>
<reference evidence="1 2" key="1">
    <citation type="submission" date="2011-04" db="EMBL/GenBank/DDBJ databases">
        <authorList>
            <person name="Muzny D."/>
            <person name="Qin X."/>
            <person name="Deng J."/>
            <person name="Jiang H."/>
            <person name="Liu Y."/>
            <person name="Qu J."/>
            <person name="Song X.-Z."/>
            <person name="Zhang L."/>
            <person name="Thornton R."/>
            <person name="Coyle M."/>
            <person name="Francisco L."/>
            <person name="Jackson L."/>
            <person name="Javaid M."/>
            <person name="Korchina V."/>
            <person name="Kovar C."/>
            <person name="Mata R."/>
            <person name="Mathew T."/>
            <person name="Ngo R."/>
            <person name="Nguyen L."/>
            <person name="Nguyen N."/>
            <person name="Okwuonu G."/>
            <person name="Ongeri F."/>
            <person name="Pham C."/>
            <person name="Simmons D."/>
            <person name="Wilczek-Boney K."/>
            <person name="Hale W."/>
            <person name="Jakkamsetti A."/>
            <person name="Pham P."/>
            <person name="Ruth R."/>
            <person name="San Lucas F."/>
            <person name="Warren J."/>
            <person name="Zhang J."/>
            <person name="Zhao Z."/>
            <person name="Zhou C."/>
            <person name="Zhu D."/>
            <person name="Lee S."/>
            <person name="Bess C."/>
            <person name="Blankenburg K."/>
            <person name="Forbes L."/>
            <person name="Fu Q."/>
            <person name="Gubbala S."/>
            <person name="Hirani K."/>
            <person name="Jayaseelan J.C."/>
            <person name="Lara F."/>
            <person name="Munidasa M."/>
            <person name="Palculict T."/>
            <person name="Patil S."/>
            <person name="Pu L.-L."/>
            <person name="Saada N."/>
            <person name="Tang L."/>
            <person name="Weissenberger G."/>
            <person name="Zhu Y."/>
            <person name="Hemphill L."/>
            <person name="Shang Y."/>
            <person name="Youmans B."/>
            <person name="Ayvaz T."/>
            <person name="Ross M."/>
            <person name="Santibanez J."/>
            <person name="Aqrawi P."/>
            <person name="Gross S."/>
            <person name="Joshi V."/>
            <person name="Fowler G."/>
            <person name="Nazareth L."/>
            <person name="Reid J."/>
            <person name="Worley K."/>
            <person name="Petrosino J."/>
            <person name="Highlander S."/>
            <person name="Gibbs R."/>
        </authorList>
    </citation>
    <scope>NUCLEOTIDE SEQUENCE [LARGE SCALE GENOMIC DNA]</scope>
    <source>
        <strain evidence="1 2">DSM 3688</strain>
    </source>
</reference>
<protein>
    <submittedName>
        <fullName evidence="1">Uncharacterized protein</fullName>
    </submittedName>
</protein>
<proteinExistence type="predicted"/>
<name>F9D0X3_PREDD</name>
<sequence>MNIDNVTSTENQPFIISRQPFGSRVFIKFKVQKSKIKVKTEWKATS</sequence>
<dbReference type="AlphaFoldDB" id="F9D0X3"/>
<evidence type="ECO:0000313" key="2">
    <source>
        <dbReference type="Proteomes" id="UP000007820"/>
    </source>
</evidence>
<dbReference type="Proteomes" id="UP000007820">
    <property type="component" value="Unassembled WGS sequence"/>
</dbReference>